<evidence type="ECO:0000256" key="5">
    <source>
        <dbReference type="ARBA" id="ARBA00023002"/>
    </source>
</evidence>
<evidence type="ECO:0000259" key="6">
    <source>
        <dbReference type="Pfam" id="PF01266"/>
    </source>
</evidence>
<organism evidence="7 8">
    <name type="scientific">Seiridium unicorne</name>
    <dbReference type="NCBI Taxonomy" id="138068"/>
    <lineage>
        <taxon>Eukaryota</taxon>
        <taxon>Fungi</taxon>
        <taxon>Dikarya</taxon>
        <taxon>Ascomycota</taxon>
        <taxon>Pezizomycotina</taxon>
        <taxon>Sordariomycetes</taxon>
        <taxon>Xylariomycetidae</taxon>
        <taxon>Amphisphaeriales</taxon>
        <taxon>Sporocadaceae</taxon>
        <taxon>Seiridium</taxon>
    </lineage>
</organism>
<dbReference type="Gene3D" id="3.50.50.60">
    <property type="entry name" value="FAD/NAD(P)-binding domain"/>
    <property type="match status" value="1"/>
</dbReference>
<dbReference type="InterPro" id="IPR036188">
    <property type="entry name" value="FAD/NAD-bd_sf"/>
</dbReference>
<dbReference type="Proteomes" id="UP001408356">
    <property type="component" value="Unassembled WGS sequence"/>
</dbReference>
<dbReference type="PANTHER" id="PTHR10961:SF37">
    <property type="entry name" value="FAD DEPENDENT OXIDOREDUCTASE DOMAIN-CONTAINING PROTEIN"/>
    <property type="match status" value="1"/>
</dbReference>
<comment type="similarity">
    <text evidence="2">Belongs to the MSOX/MTOX family.</text>
</comment>
<dbReference type="PANTHER" id="PTHR10961">
    <property type="entry name" value="PEROXISOMAL SARCOSINE OXIDASE"/>
    <property type="match status" value="1"/>
</dbReference>
<feature type="domain" description="FAD dependent oxidoreductase" evidence="6">
    <location>
        <begin position="8"/>
        <end position="219"/>
    </location>
</feature>
<gene>
    <name evidence="7" type="ORF">SUNI508_13403</name>
</gene>
<comment type="caution">
    <text evidence="7">The sequence shown here is derived from an EMBL/GenBank/DDBJ whole genome shotgun (WGS) entry which is preliminary data.</text>
</comment>
<keyword evidence="3" id="KW-0285">Flavoprotein</keyword>
<protein>
    <recommendedName>
        <fullName evidence="6">FAD dependent oxidoreductase domain-containing protein</fullName>
    </recommendedName>
</protein>
<dbReference type="Gene3D" id="3.30.9.10">
    <property type="entry name" value="D-Amino Acid Oxidase, subunit A, domain 2"/>
    <property type="match status" value="1"/>
</dbReference>
<evidence type="ECO:0000313" key="8">
    <source>
        <dbReference type="Proteomes" id="UP001408356"/>
    </source>
</evidence>
<keyword evidence="4" id="KW-0274">FAD</keyword>
<evidence type="ECO:0000256" key="3">
    <source>
        <dbReference type="ARBA" id="ARBA00022630"/>
    </source>
</evidence>
<dbReference type="Pfam" id="PF01266">
    <property type="entry name" value="DAO"/>
    <property type="match status" value="1"/>
</dbReference>
<dbReference type="InterPro" id="IPR045170">
    <property type="entry name" value="MTOX"/>
</dbReference>
<reference evidence="7 8" key="1">
    <citation type="journal article" date="2024" name="J. Plant Pathol.">
        <title>Sequence and assembly of the genome of Seiridium unicorne, isolate CBS 538.82, causal agent of cypress canker disease.</title>
        <authorList>
            <person name="Scali E."/>
            <person name="Rocca G.D."/>
            <person name="Danti R."/>
            <person name="Garbelotto M."/>
            <person name="Barberini S."/>
            <person name="Baroncelli R."/>
            <person name="Emiliani G."/>
        </authorList>
    </citation>
    <scope>NUCLEOTIDE SEQUENCE [LARGE SCALE GENOMIC DNA]</scope>
    <source>
        <strain evidence="7 8">BM-138-508</strain>
    </source>
</reference>
<proteinExistence type="inferred from homology"/>
<dbReference type="InterPro" id="IPR006076">
    <property type="entry name" value="FAD-dep_OxRdtase"/>
</dbReference>
<keyword evidence="5" id="KW-0560">Oxidoreductase</keyword>
<accession>A0ABR2VDM0</accession>
<evidence type="ECO:0000313" key="7">
    <source>
        <dbReference type="EMBL" id="KAK9424881.1"/>
    </source>
</evidence>
<keyword evidence="8" id="KW-1185">Reference proteome</keyword>
<sequence length="430" mass="47863">MGSQAPSYLIIGAGVFGASTAYHLIRQYPDASVTLVDRDAFDATSRVAASWDWNKVIRADYADIKYCELALEAQDIWRTDPLWKPFFHESGIYWISQTTLAQKVIDNYAKLGRKADLYSLPVQEAKKLHGGIFDEADYTNVKEVLINNTSGWADARDALRKVIETSVELGVKYVVAEVESLDIDEYGTCHGVVTADGARLEASHTILSTGSFTPKLLERSAVASGVKELRAGDRIISAGVTTGLTELNEDDLTTFAQMPVCIQANPPHRGGSNGTLPPNKESQMKWWGQRIFKNTQEVAKDKFISAPPNAPDYAEWNVPDSLKDDVNFANEVTFGTKGKAWELEQYRICWEAVTPSEDFIISRHSAASQLYVATCGSFHGYKFFPVLGKYVLEMLNGTLAPDLKDRWAWNRELPDPSHLGVWPKTELKDL</sequence>
<evidence type="ECO:0000256" key="2">
    <source>
        <dbReference type="ARBA" id="ARBA00010989"/>
    </source>
</evidence>
<evidence type="ECO:0000256" key="4">
    <source>
        <dbReference type="ARBA" id="ARBA00022827"/>
    </source>
</evidence>
<dbReference type="SUPFAM" id="SSF51905">
    <property type="entry name" value="FAD/NAD(P)-binding domain"/>
    <property type="match status" value="1"/>
</dbReference>
<name>A0ABR2VDM0_9PEZI</name>
<evidence type="ECO:0000256" key="1">
    <source>
        <dbReference type="ARBA" id="ARBA00001974"/>
    </source>
</evidence>
<comment type="cofactor">
    <cofactor evidence="1">
        <name>FAD</name>
        <dbReference type="ChEBI" id="CHEBI:57692"/>
    </cofactor>
</comment>
<dbReference type="EMBL" id="JARVKF010000029">
    <property type="protein sequence ID" value="KAK9424881.1"/>
    <property type="molecule type" value="Genomic_DNA"/>
</dbReference>